<keyword evidence="4" id="KW-0460">Magnesium</keyword>
<dbReference type="PANTHER" id="PTHR46090:SF2">
    <property type="entry name" value="ADP-RIBOSYLATION FACTOR-LIKE PROTEIN 13B"/>
    <property type="match status" value="1"/>
</dbReference>
<evidence type="ECO:0000256" key="2">
    <source>
        <dbReference type="ARBA" id="ARBA00023134"/>
    </source>
</evidence>
<dbReference type="InterPro" id="IPR006689">
    <property type="entry name" value="Small_GTPase_ARF/SAR"/>
</dbReference>
<keyword evidence="6" id="KW-1185">Reference proteome</keyword>
<organism evidence="5 6">
    <name type="scientific">Tetraodon nigroviridis</name>
    <name type="common">Spotted green pufferfish</name>
    <name type="synonym">Chelonodon nigroviridis</name>
    <dbReference type="NCBI Taxonomy" id="99883"/>
    <lineage>
        <taxon>Eukaryota</taxon>
        <taxon>Metazoa</taxon>
        <taxon>Chordata</taxon>
        <taxon>Craniata</taxon>
        <taxon>Vertebrata</taxon>
        <taxon>Euteleostomi</taxon>
        <taxon>Actinopterygii</taxon>
        <taxon>Neopterygii</taxon>
        <taxon>Teleostei</taxon>
        <taxon>Neoteleostei</taxon>
        <taxon>Acanthomorphata</taxon>
        <taxon>Eupercaria</taxon>
        <taxon>Tetraodontiformes</taxon>
        <taxon>Tetradontoidea</taxon>
        <taxon>Tetraodontidae</taxon>
        <taxon>Tetraodon</taxon>
    </lineage>
</organism>
<feature type="binding site" evidence="4">
    <location>
        <position position="36"/>
    </location>
    <ligand>
        <name>Mg(2+)</name>
        <dbReference type="ChEBI" id="CHEBI:18420"/>
    </ligand>
</feature>
<dbReference type="SUPFAM" id="SSF52540">
    <property type="entry name" value="P-loop containing nucleoside triphosphate hydrolases"/>
    <property type="match status" value="1"/>
</dbReference>
<dbReference type="Ensembl" id="ENSTNIT00000007491.1">
    <property type="protein sequence ID" value="ENSTNIP00000007333.1"/>
    <property type="gene ID" value="ENSTNIG00000004680.1"/>
</dbReference>
<dbReference type="GO" id="GO:0005525">
    <property type="term" value="F:GTP binding"/>
    <property type="evidence" value="ECO:0007669"/>
    <property type="project" value="UniProtKB-KW"/>
</dbReference>
<dbReference type="PANTHER" id="PTHR46090">
    <property type="entry name" value="ADP-RIBOSYLATION FACTOR-LIKE PROTEIN 13B"/>
    <property type="match status" value="1"/>
</dbReference>
<dbReference type="Gene3D" id="3.40.50.300">
    <property type="entry name" value="P-loop containing nucleotide triphosphate hydrolases"/>
    <property type="match status" value="1"/>
</dbReference>
<dbReference type="HOGENOM" id="CLU_040729_12_4_1"/>
<name>H3CGF5_TETNG</name>
<evidence type="ECO:0000313" key="5">
    <source>
        <dbReference type="Ensembl" id="ENSTNIP00000007333.1"/>
    </source>
</evidence>
<evidence type="ECO:0000256" key="4">
    <source>
        <dbReference type="PIRSR" id="PIRSR606689-2"/>
    </source>
</evidence>
<dbReference type="GO" id="GO:1905515">
    <property type="term" value="P:non-motile cilium assembly"/>
    <property type="evidence" value="ECO:0007669"/>
    <property type="project" value="TreeGrafter"/>
</dbReference>
<dbReference type="GO" id="GO:0046872">
    <property type="term" value="F:metal ion binding"/>
    <property type="evidence" value="ECO:0007669"/>
    <property type="project" value="UniProtKB-KW"/>
</dbReference>
<dbReference type="SMART" id="SM00178">
    <property type="entry name" value="SAR"/>
    <property type="match status" value="1"/>
</dbReference>
<keyword evidence="4" id="KW-0479">Metal-binding</keyword>
<reference evidence="5" key="3">
    <citation type="submission" date="2025-09" db="UniProtKB">
        <authorList>
            <consortium name="Ensembl"/>
        </authorList>
    </citation>
    <scope>IDENTIFICATION</scope>
</reference>
<dbReference type="InParanoid" id="H3CGF5"/>
<reference evidence="6" key="1">
    <citation type="journal article" date="2004" name="Nature">
        <title>Genome duplication in the teleost fish Tetraodon nigroviridis reveals the early vertebrate proto-karyotype.</title>
        <authorList>
            <person name="Jaillon O."/>
            <person name="Aury J.-M."/>
            <person name="Brunet F."/>
            <person name="Petit J.-L."/>
            <person name="Stange-Thomann N."/>
            <person name="Mauceli E."/>
            <person name="Bouneau L."/>
            <person name="Fischer C."/>
            <person name="Ozouf-Costaz C."/>
            <person name="Bernot A."/>
            <person name="Nicaud S."/>
            <person name="Jaffe D."/>
            <person name="Fisher S."/>
            <person name="Lutfalla G."/>
            <person name="Dossat C."/>
            <person name="Segurens B."/>
            <person name="Dasilva C."/>
            <person name="Salanoubat M."/>
            <person name="Levy M."/>
            <person name="Boudet N."/>
            <person name="Castellano S."/>
            <person name="Anthouard V."/>
            <person name="Jubin C."/>
            <person name="Castelli V."/>
            <person name="Katinka M."/>
            <person name="Vacherie B."/>
            <person name="Biemont C."/>
            <person name="Skalli Z."/>
            <person name="Cattolico L."/>
            <person name="Poulain J."/>
            <person name="De Berardinis V."/>
            <person name="Cruaud C."/>
            <person name="Duprat S."/>
            <person name="Brottier P."/>
            <person name="Coutanceau J.-P."/>
            <person name="Gouzy J."/>
            <person name="Parra G."/>
            <person name="Lardier G."/>
            <person name="Chapple C."/>
            <person name="McKernan K.J."/>
            <person name="McEwan P."/>
            <person name="Bosak S."/>
            <person name="Kellis M."/>
            <person name="Volff J.-N."/>
            <person name="Guigo R."/>
            <person name="Zody M.C."/>
            <person name="Mesirov J."/>
            <person name="Lindblad-Toh K."/>
            <person name="Birren B."/>
            <person name="Nusbaum C."/>
            <person name="Kahn D."/>
            <person name="Robinson-Rechavi M."/>
            <person name="Laudet V."/>
            <person name="Schachter V."/>
            <person name="Quetier F."/>
            <person name="Saurin W."/>
            <person name="Scarpelli C."/>
            <person name="Wincker P."/>
            <person name="Lander E.S."/>
            <person name="Weissenbach J."/>
            <person name="Roest Crollius H."/>
        </authorList>
    </citation>
    <scope>NUCLEOTIDE SEQUENCE [LARGE SCALE GENOMIC DNA]</scope>
</reference>
<accession>H3CGF5</accession>
<feature type="binding site" evidence="3">
    <location>
        <begin position="129"/>
        <end position="132"/>
    </location>
    <ligand>
        <name>GTP</name>
        <dbReference type="ChEBI" id="CHEBI:37565"/>
    </ligand>
</feature>
<feature type="binding site" evidence="3">
    <location>
        <begin position="29"/>
        <end position="36"/>
    </location>
    <ligand>
        <name>GTP</name>
        <dbReference type="ChEBI" id="CHEBI:37565"/>
    </ligand>
</feature>
<evidence type="ECO:0000313" key="6">
    <source>
        <dbReference type="Proteomes" id="UP000007303"/>
    </source>
</evidence>
<keyword evidence="1 3" id="KW-0547">Nucleotide-binding</keyword>
<dbReference type="SMART" id="SM00177">
    <property type="entry name" value="ARF"/>
    <property type="match status" value="1"/>
</dbReference>
<evidence type="ECO:0000256" key="1">
    <source>
        <dbReference type="ARBA" id="ARBA00022741"/>
    </source>
</evidence>
<dbReference type="PRINTS" id="PR00328">
    <property type="entry name" value="SAR1GTPBP"/>
</dbReference>
<evidence type="ECO:0000256" key="3">
    <source>
        <dbReference type="PIRSR" id="PIRSR606689-1"/>
    </source>
</evidence>
<proteinExistence type="predicted"/>
<dbReference type="Pfam" id="PF00025">
    <property type="entry name" value="Arf"/>
    <property type="match status" value="1"/>
</dbReference>
<dbReference type="GeneTree" id="ENSGT00940000156365"/>
<sequence>FSRQMGNCCGWLNKCERNTEREVTLLMLGLTNSGKTSILQRINKDNAQNVMHLGECTLVEMLVENFQVTILKPGSQETATWSEYYAMSHSVVFVVDSADLSRMKETKKTLEKVLSHPFVSGKPVLMIANKQDKKETLNKAEVIEKLRLEGLVNKYKCPCHIIGYSALPGYVKIANEMMKGGQEWLFNVLDLNYEFIDHRVLKDTAAQAPKRELSDMAQLLEQIYESKELQSAELSIVRLSQLE</sequence>
<reference evidence="5" key="2">
    <citation type="submission" date="2025-08" db="UniProtKB">
        <authorList>
            <consortium name="Ensembl"/>
        </authorList>
    </citation>
    <scope>IDENTIFICATION</scope>
</reference>
<dbReference type="GO" id="GO:0097730">
    <property type="term" value="C:non-motile cilium"/>
    <property type="evidence" value="ECO:0007669"/>
    <property type="project" value="TreeGrafter"/>
</dbReference>
<dbReference type="InterPro" id="IPR027417">
    <property type="entry name" value="P-loop_NTPase"/>
</dbReference>
<dbReference type="STRING" id="99883.ENSTNIP00000007333"/>
<dbReference type="GO" id="GO:0003924">
    <property type="term" value="F:GTPase activity"/>
    <property type="evidence" value="ECO:0007669"/>
    <property type="project" value="InterPro"/>
</dbReference>
<protein>
    <submittedName>
        <fullName evidence="5">Uncharacterized protein</fullName>
    </submittedName>
</protein>
<dbReference type="OMA" id="KCERNTE"/>
<dbReference type="PROSITE" id="PS51417">
    <property type="entry name" value="ARF"/>
    <property type="match status" value="1"/>
</dbReference>
<keyword evidence="2 3" id="KW-0342">GTP-binding</keyword>
<dbReference type="GO" id="GO:0097500">
    <property type="term" value="P:receptor localization to non-motile cilium"/>
    <property type="evidence" value="ECO:0007669"/>
    <property type="project" value="TreeGrafter"/>
</dbReference>
<dbReference type="InterPro" id="IPR051995">
    <property type="entry name" value="Ciliary_GTPase"/>
</dbReference>
<dbReference type="Proteomes" id="UP000007303">
    <property type="component" value="Unassembled WGS sequence"/>
</dbReference>
<dbReference type="GO" id="GO:0060170">
    <property type="term" value="C:ciliary membrane"/>
    <property type="evidence" value="ECO:0007669"/>
    <property type="project" value="TreeGrafter"/>
</dbReference>
<dbReference type="AlphaFoldDB" id="H3CGF5"/>